<organism evidence="2 3">
    <name type="scientific">Hibiscus sabdariffa</name>
    <name type="common">roselle</name>
    <dbReference type="NCBI Taxonomy" id="183260"/>
    <lineage>
        <taxon>Eukaryota</taxon>
        <taxon>Viridiplantae</taxon>
        <taxon>Streptophyta</taxon>
        <taxon>Embryophyta</taxon>
        <taxon>Tracheophyta</taxon>
        <taxon>Spermatophyta</taxon>
        <taxon>Magnoliopsida</taxon>
        <taxon>eudicotyledons</taxon>
        <taxon>Gunneridae</taxon>
        <taxon>Pentapetalae</taxon>
        <taxon>rosids</taxon>
        <taxon>malvids</taxon>
        <taxon>Malvales</taxon>
        <taxon>Malvaceae</taxon>
        <taxon>Malvoideae</taxon>
        <taxon>Hibiscus</taxon>
    </lineage>
</organism>
<comment type="caution">
    <text evidence="2">The sequence shown here is derived from an EMBL/GenBank/DDBJ whole genome shotgun (WGS) entry which is preliminary data.</text>
</comment>
<accession>A0ABR2SN73</accession>
<feature type="compositionally biased region" description="Basic and acidic residues" evidence="1">
    <location>
        <begin position="310"/>
        <end position="319"/>
    </location>
</feature>
<dbReference type="Proteomes" id="UP001396334">
    <property type="component" value="Unassembled WGS sequence"/>
</dbReference>
<feature type="compositionally biased region" description="Polar residues" evidence="1">
    <location>
        <begin position="217"/>
        <end position="228"/>
    </location>
</feature>
<name>A0ABR2SN73_9ROSI</name>
<feature type="region of interest" description="Disordered" evidence="1">
    <location>
        <begin position="203"/>
        <end position="332"/>
    </location>
</feature>
<feature type="compositionally biased region" description="Basic residues" evidence="1">
    <location>
        <begin position="290"/>
        <end position="299"/>
    </location>
</feature>
<proteinExistence type="predicted"/>
<evidence type="ECO:0000313" key="3">
    <source>
        <dbReference type="Proteomes" id="UP001396334"/>
    </source>
</evidence>
<sequence>MVLPDIILIESMVPSFASSIHGGCIVRVSDCFGWLLVSYFLVCKENGWKPSFGVLKKLFTLNRVGQKTYNGLFSFACRPGVMKAIKGWTNKMNLGPDYTKFIKIIRKDNDLSNVGQADLMIAGFEPGVVAADPIQNKEKMVLDMGIDPGSLGKVNSLAGSSSILQVQEIEHGTPAMVNMDVVPSLSKGDAKMLASIITNPAVEPNVEPRTNVGANVESRTAVESNVESRNAVEHTMEPRTAAQVLQPHKELACGTTLTDGTIKKGSMSHRRRSLPLSESSKCDNDDAARASKRSRHGKHCSSSSTKRSRSGTDLDDATKNTKLGLEMAEAGE</sequence>
<evidence type="ECO:0000313" key="2">
    <source>
        <dbReference type="EMBL" id="KAK9026701.1"/>
    </source>
</evidence>
<gene>
    <name evidence="2" type="ORF">V6N11_039535</name>
</gene>
<keyword evidence="3" id="KW-1185">Reference proteome</keyword>
<protein>
    <submittedName>
        <fullName evidence="2">Uncharacterized protein</fullName>
    </submittedName>
</protein>
<dbReference type="EMBL" id="JBBPBN010000013">
    <property type="protein sequence ID" value="KAK9026701.1"/>
    <property type="molecule type" value="Genomic_DNA"/>
</dbReference>
<feature type="compositionally biased region" description="Basic and acidic residues" evidence="1">
    <location>
        <begin position="280"/>
        <end position="289"/>
    </location>
</feature>
<evidence type="ECO:0000256" key="1">
    <source>
        <dbReference type="SAM" id="MobiDB-lite"/>
    </source>
</evidence>
<reference evidence="2 3" key="1">
    <citation type="journal article" date="2024" name="G3 (Bethesda)">
        <title>Genome assembly of Hibiscus sabdariffa L. provides insights into metabolisms of medicinal natural products.</title>
        <authorList>
            <person name="Kim T."/>
        </authorList>
    </citation>
    <scope>NUCLEOTIDE SEQUENCE [LARGE SCALE GENOMIC DNA]</scope>
    <source>
        <strain evidence="2">TK-2024</strain>
        <tissue evidence="2">Old leaves</tissue>
    </source>
</reference>